<organism evidence="9 10">
    <name type="scientific">Glossina brevipalpis</name>
    <dbReference type="NCBI Taxonomy" id="37001"/>
    <lineage>
        <taxon>Eukaryota</taxon>
        <taxon>Metazoa</taxon>
        <taxon>Ecdysozoa</taxon>
        <taxon>Arthropoda</taxon>
        <taxon>Hexapoda</taxon>
        <taxon>Insecta</taxon>
        <taxon>Pterygota</taxon>
        <taxon>Neoptera</taxon>
        <taxon>Endopterygota</taxon>
        <taxon>Diptera</taxon>
        <taxon>Brachycera</taxon>
        <taxon>Muscomorpha</taxon>
        <taxon>Hippoboscoidea</taxon>
        <taxon>Glossinidae</taxon>
        <taxon>Glossina</taxon>
    </lineage>
</organism>
<keyword evidence="10" id="KW-1185">Reference proteome</keyword>
<evidence type="ECO:0000313" key="9">
    <source>
        <dbReference type="EnsemblMetazoa" id="GBRI011313-PA"/>
    </source>
</evidence>
<protein>
    <recommendedName>
        <fullName evidence="6">DNA polymerase epsilon subunit</fullName>
    </recommendedName>
    <alternativeName>
        <fullName evidence="6">DNA polymerase II subunit 2</fullName>
    </alternativeName>
</protein>
<dbReference type="EnsemblMetazoa" id="GBRI011313-RA">
    <property type="protein sequence ID" value="GBRI011313-PA"/>
    <property type="gene ID" value="GBRI011313"/>
</dbReference>
<dbReference type="PANTHER" id="PTHR12708">
    <property type="entry name" value="DNA POLYMERASE EPSILON SUBUNIT B"/>
    <property type="match status" value="1"/>
</dbReference>
<dbReference type="GO" id="GO:0008622">
    <property type="term" value="C:epsilon DNA polymerase complex"/>
    <property type="evidence" value="ECO:0007669"/>
    <property type="project" value="UniProtKB-UniRule"/>
</dbReference>
<evidence type="ECO:0000313" key="10">
    <source>
        <dbReference type="Proteomes" id="UP000091820"/>
    </source>
</evidence>
<keyword evidence="4 6" id="KW-0238">DNA-binding</keyword>
<reference evidence="10" key="1">
    <citation type="submission" date="2014-03" db="EMBL/GenBank/DDBJ databases">
        <authorList>
            <person name="Aksoy S."/>
            <person name="Warren W."/>
            <person name="Wilson R.K."/>
        </authorList>
    </citation>
    <scope>NUCLEOTIDE SEQUENCE [LARGE SCALE GENOMIC DNA]</scope>
    <source>
        <strain evidence="10">IAEA</strain>
    </source>
</reference>
<evidence type="ECO:0000256" key="6">
    <source>
        <dbReference type="PIRNR" id="PIRNR000799"/>
    </source>
</evidence>
<dbReference type="InterPro" id="IPR016266">
    <property type="entry name" value="POLE2"/>
</dbReference>
<comment type="subcellular location">
    <subcellularLocation>
        <location evidence="1 6">Nucleus</location>
    </subcellularLocation>
</comment>
<evidence type="ECO:0000259" key="8">
    <source>
        <dbReference type="Pfam" id="PF12213"/>
    </source>
</evidence>
<comment type="function">
    <text evidence="6">Participates in DNA repair and in chromosomal DNA replication.</text>
</comment>
<dbReference type="PANTHER" id="PTHR12708:SF0">
    <property type="entry name" value="DNA POLYMERASE EPSILON SUBUNIT 2"/>
    <property type="match status" value="1"/>
</dbReference>
<accession>A0A1A9W9M2</accession>
<keyword evidence="3 6" id="KW-0235">DNA replication</keyword>
<dbReference type="InterPro" id="IPR024639">
    <property type="entry name" value="DNA_pol_e_bsu_N"/>
</dbReference>
<feature type="domain" description="DNA polymerase epsilon subunit B N-terminal" evidence="8">
    <location>
        <begin position="7"/>
        <end position="75"/>
    </location>
</feature>
<dbReference type="InterPro" id="IPR007185">
    <property type="entry name" value="DNA_pol_a/d/e_bsu"/>
</dbReference>
<dbReference type="GO" id="GO:0006261">
    <property type="term" value="P:DNA-templated DNA replication"/>
    <property type="evidence" value="ECO:0007669"/>
    <property type="project" value="InterPro"/>
</dbReference>
<reference evidence="9" key="2">
    <citation type="submission" date="2020-05" db="UniProtKB">
        <authorList>
            <consortium name="EnsemblMetazoa"/>
        </authorList>
    </citation>
    <scope>IDENTIFICATION</scope>
    <source>
        <strain evidence="9">IAEA</strain>
    </source>
</reference>
<dbReference type="PIRSF" id="PIRSF000799">
    <property type="entry name" value="DNA_pol_eps_2"/>
    <property type="match status" value="1"/>
</dbReference>
<dbReference type="Proteomes" id="UP000091820">
    <property type="component" value="Unassembled WGS sequence"/>
</dbReference>
<evidence type="ECO:0000256" key="4">
    <source>
        <dbReference type="ARBA" id="ARBA00023125"/>
    </source>
</evidence>
<evidence type="ECO:0000256" key="3">
    <source>
        <dbReference type="ARBA" id="ARBA00022705"/>
    </source>
</evidence>
<comment type="similarity">
    <text evidence="2 6">Belongs to the DNA polymerase epsilon subunit B family.</text>
</comment>
<dbReference type="STRING" id="37001.A0A1A9W9M2"/>
<dbReference type="Pfam" id="PF12213">
    <property type="entry name" value="Dpoe2NT"/>
    <property type="match status" value="1"/>
</dbReference>
<evidence type="ECO:0000256" key="2">
    <source>
        <dbReference type="ARBA" id="ARBA00009560"/>
    </source>
</evidence>
<dbReference type="VEuPathDB" id="VectorBase:GBRI011313"/>
<keyword evidence="5 6" id="KW-0539">Nucleus</keyword>
<dbReference type="Pfam" id="PF04042">
    <property type="entry name" value="DNA_pol_E_B"/>
    <property type="match status" value="1"/>
</dbReference>
<name>A0A1A9W9M2_9MUSC</name>
<dbReference type="Gene3D" id="3.60.21.60">
    <property type="match status" value="1"/>
</dbReference>
<dbReference type="AlphaFoldDB" id="A0A1A9W9M2"/>
<evidence type="ECO:0000256" key="5">
    <source>
        <dbReference type="ARBA" id="ARBA00023242"/>
    </source>
</evidence>
<feature type="domain" description="DNA polymerase alpha/delta/epsilon subunit B" evidence="7">
    <location>
        <begin position="286"/>
        <end position="484"/>
    </location>
</feature>
<evidence type="ECO:0000259" key="7">
    <source>
        <dbReference type="Pfam" id="PF04042"/>
    </source>
</evidence>
<dbReference type="GO" id="GO:0003677">
    <property type="term" value="F:DNA binding"/>
    <property type="evidence" value="ECO:0007669"/>
    <property type="project" value="UniProtKB-UniRule"/>
</dbReference>
<evidence type="ECO:0000256" key="1">
    <source>
        <dbReference type="ARBA" id="ARBA00004123"/>
    </source>
</evidence>
<dbReference type="Gene3D" id="1.10.8.60">
    <property type="match status" value="1"/>
</dbReference>
<proteinExistence type="inferred from homology"/>
<sequence length="526" mass="59328">MENDLVKLKKNISSSFKLSGFLILSENSEYLAEQLLPFDTAEREKWLTVITENLQSQRLQSAQVERSALEKAINEINRVGLDEDETIFSAIDAFSIPRYNYNRQSKKFELCNERRVVLTKPSMKSGHLRQRYELLLQKTLRHELFAPTIIENGVSAESRIKKFKLLYCENLLATSIVGEAVVLGLLTQLKEGKFFIEDPTGCVELDLSIARFHAGFFCEGCFVLAEGAYNEGVLKVDGLGFPPVEPATSSRAFFGVQNSWGGESGKLLKYSSRLQELERSNTDATIVFLSDVRLDQPLVMEKLRMLFVGYDSCPPVAIILMGPFAVSERQPHALRYHFDALAALANDCDRLKKQTELLLIPSCEDPTAPNVLPRPAVPKTLASGLLKAWPRTKLLTNPCRLQYCTQQIVVCRLDLMAKFCRNTLHFPTDIENIEQHFARTLICQGHLTPIHPIASPVYWDYDPALWLYPLPDLIVIGDSCQSFSVSQHGCTVLNTGSFLKSKFSFKVYIPSTKTIEDSEIPENMED</sequence>
<dbReference type="GO" id="GO:0042276">
    <property type="term" value="P:error-prone translesion synthesis"/>
    <property type="evidence" value="ECO:0007669"/>
    <property type="project" value="TreeGrafter"/>
</dbReference>